<dbReference type="Pfam" id="PF00106">
    <property type="entry name" value="adh_short"/>
    <property type="match status" value="1"/>
</dbReference>
<accession>A0A9W6SV09</accession>
<comment type="similarity">
    <text evidence="1">Belongs to the short-chain dehydrogenases/reductases (SDR) family.</text>
</comment>
<dbReference type="PRINTS" id="PR00081">
    <property type="entry name" value="GDHRDH"/>
</dbReference>
<dbReference type="InterPro" id="IPR002347">
    <property type="entry name" value="SDR_fam"/>
</dbReference>
<dbReference type="AlphaFoldDB" id="A0A9W6SV09"/>
<proteinExistence type="inferred from homology"/>
<evidence type="ECO:0000256" key="1">
    <source>
        <dbReference type="ARBA" id="ARBA00006484"/>
    </source>
</evidence>
<dbReference type="SUPFAM" id="SSF51735">
    <property type="entry name" value="NAD(P)-binding Rossmann-fold domains"/>
    <property type="match status" value="1"/>
</dbReference>
<dbReference type="Proteomes" id="UP001165120">
    <property type="component" value="Unassembled WGS sequence"/>
</dbReference>
<dbReference type="PANTHER" id="PTHR24320">
    <property type="entry name" value="RETINOL DEHYDROGENASE"/>
    <property type="match status" value="1"/>
</dbReference>
<evidence type="ECO:0000313" key="4">
    <source>
        <dbReference type="Proteomes" id="UP001165120"/>
    </source>
</evidence>
<gene>
    <name evidence="3" type="ORF">Cboi02_000080600</name>
</gene>
<reference evidence="3" key="1">
    <citation type="submission" date="2023-04" db="EMBL/GenBank/DDBJ databases">
        <title>Candida boidinii NBRC 10035.</title>
        <authorList>
            <person name="Ichikawa N."/>
            <person name="Sato H."/>
            <person name="Tonouchi N."/>
        </authorList>
    </citation>
    <scope>NUCLEOTIDE SEQUENCE</scope>
    <source>
        <strain evidence="3">NBRC 10035</strain>
    </source>
</reference>
<dbReference type="EMBL" id="BSXN01000163">
    <property type="protein sequence ID" value="GME67382.1"/>
    <property type="molecule type" value="Genomic_DNA"/>
</dbReference>
<name>A0A9W6SV09_CANBO</name>
<keyword evidence="4" id="KW-1185">Reference proteome</keyword>
<organism evidence="3 4">
    <name type="scientific">Candida boidinii</name>
    <name type="common">Yeast</name>
    <dbReference type="NCBI Taxonomy" id="5477"/>
    <lineage>
        <taxon>Eukaryota</taxon>
        <taxon>Fungi</taxon>
        <taxon>Dikarya</taxon>
        <taxon>Ascomycota</taxon>
        <taxon>Saccharomycotina</taxon>
        <taxon>Pichiomycetes</taxon>
        <taxon>Pichiales</taxon>
        <taxon>Pichiaceae</taxon>
        <taxon>Ogataea</taxon>
        <taxon>Ogataea/Candida clade</taxon>
    </lineage>
</organism>
<evidence type="ECO:0000256" key="2">
    <source>
        <dbReference type="ARBA" id="ARBA00023002"/>
    </source>
</evidence>
<dbReference type="InterPro" id="IPR036291">
    <property type="entry name" value="NAD(P)-bd_dom_sf"/>
</dbReference>
<dbReference type="PANTHER" id="PTHR24320:SF148">
    <property type="entry name" value="NAD(P)-BINDING ROSSMANN-FOLD SUPERFAMILY PROTEIN"/>
    <property type="match status" value="1"/>
</dbReference>
<protein>
    <submittedName>
        <fullName evidence="3">Unnamed protein product</fullName>
    </submittedName>
</protein>
<keyword evidence="2" id="KW-0560">Oxidoreductase</keyword>
<dbReference type="GO" id="GO:0016491">
    <property type="term" value="F:oxidoreductase activity"/>
    <property type="evidence" value="ECO:0007669"/>
    <property type="project" value="UniProtKB-KW"/>
</dbReference>
<sequence length="304" mass="34219">MKTFIVTGATQGLGLAIVKQLSRNKDYKVIMAVRNVNKGQELAKSFGSNVKVVKLDLASLGDVVDFVNNWDTKLDGLINNAGVQFNQDDHFSKDGYEETIAVNHLGAFLLTYGLMKWFNADCKVVFIGSGTHNPELGSFGFRGSQYYRTDIKRLAAGEPIEPKDDGPQRNKDRYSTSKYLNTVIPRELVKRYPNLTVYSLDPGLMGDTELFREQSRIYRLLLQKILIPLVGVFNSMISTTKKSADAACWIVTSDSIPINNGESVYCTKVANDNIDWKSVHNEHECARAYDETVEFLDDYIKKFK</sequence>
<evidence type="ECO:0000313" key="3">
    <source>
        <dbReference type="EMBL" id="GME67382.1"/>
    </source>
</evidence>
<dbReference type="Gene3D" id="3.40.50.720">
    <property type="entry name" value="NAD(P)-binding Rossmann-like Domain"/>
    <property type="match status" value="1"/>
</dbReference>
<comment type="caution">
    <text evidence="3">The sequence shown here is derived from an EMBL/GenBank/DDBJ whole genome shotgun (WGS) entry which is preliminary data.</text>
</comment>